<sequence length="267" mass="30719">MSQYLININQTQIDGELVQTVNARDLHAFLEIKSEFRNWIKNRIKECKFRENVDFVTFTKNLVKPNTFQENQGVITFGKTLPKSQGGRPSIEYHLTLDMAKHLSMIERNDKGHAAREYFIECERRAKQVSTPQQIDYSSPQAMIGFLHYLQGQIDQKDTIIAELKPKAMALDGLKRSDGLFGIIDAAKILEVRPKDLSDYLRRYGWVYKRVPRGPLLPYQDKIQKGLMDCTAITIQKNDGTEKTVPSTKITSKGLAYLREQIYGNMQ</sequence>
<dbReference type="Pfam" id="PF03374">
    <property type="entry name" value="ANT"/>
    <property type="match status" value="1"/>
</dbReference>
<organism evidence="3 4">
    <name type="scientific">Bartonella fuyuanensis</name>
    <dbReference type="NCBI Taxonomy" id="1460968"/>
    <lineage>
        <taxon>Bacteria</taxon>
        <taxon>Pseudomonadati</taxon>
        <taxon>Pseudomonadota</taxon>
        <taxon>Alphaproteobacteria</taxon>
        <taxon>Hyphomicrobiales</taxon>
        <taxon>Bartonellaceae</taxon>
        <taxon>Bartonella</taxon>
    </lineage>
</organism>
<gene>
    <name evidence="3" type="ORF">GGR08_001629</name>
</gene>
<evidence type="ECO:0000259" key="1">
    <source>
        <dbReference type="Pfam" id="PF03374"/>
    </source>
</evidence>
<dbReference type="GO" id="GO:0003677">
    <property type="term" value="F:DNA binding"/>
    <property type="evidence" value="ECO:0007669"/>
    <property type="project" value="InterPro"/>
</dbReference>
<evidence type="ECO:0000313" key="4">
    <source>
        <dbReference type="Proteomes" id="UP000585970"/>
    </source>
</evidence>
<dbReference type="PANTHER" id="PTHR36180:SF1">
    <property type="entry name" value="ANTA_ANTB ANTIREPRESSOR DOMAIN-CONTAINING PROTEIN"/>
    <property type="match status" value="1"/>
</dbReference>
<keyword evidence="4" id="KW-1185">Reference proteome</keyword>
<dbReference type="RefSeq" id="WP_183194706.1">
    <property type="nucleotide sequence ID" value="NZ_JACIFE010000041.1"/>
</dbReference>
<accession>A0A840E5A2</accession>
<feature type="domain" description="Antirepressor protein C-terminal" evidence="1">
    <location>
        <begin position="160"/>
        <end position="262"/>
    </location>
</feature>
<dbReference type="Proteomes" id="UP000585970">
    <property type="component" value="Unassembled WGS sequence"/>
</dbReference>
<feature type="domain" description="AntA/AntB antirepressor" evidence="2">
    <location>
        <begin position="21"/>
        <end position="109"/>
    </location>
</feature>
<proteinExistence type="predicted"/>
<comment type="caution">
    <text evidence="3">The sequence shown here is derived from an EMBL/GenBank/DDBJ whole genome shotgun (WGS) entry which is preliminary data.</text>
</comment>
<dbReference type="PANTHER" id="PTHR36180">
    <property type="entry name" value="DNA-BINDING PROTEIN-RELATED-RELATED"/>
    <property type="match status" value="1"/>
</dbReference>
<evidence type="ECO:0000259" key="2">
    <source>
        <dbReference type="Pfam" id="PF08346"/>
    </source>
</evidence>
<dbReference type="EMBL" id="JACIFE010000041">
    <property type="protein sequence ID" value="MBB4077298.1"/>
    <property type="molecule type" value="Genomic_DNA"/>
</dbReference>
<protein>
    <submittedName>
        <fullName evidence="3">Anti-repressor protein</fullName>
    </submittedName>
</protein>
<dbReference type="InterPro" id="IPR005039">
    <property type="entry name" value="Ant_C"/>
</dbReference>
<name>A0A840E5A2_9HYPH</name>
<dbReference type="AlphaFoldDB" id="A0A840E5A2"/>
<evidence type="ECO:0000313" key="3">
    <source>
        <dbReference type="EMBL" id="MBB4077298.1"/>
    </source>
</evidence>
<dbReference type="InterPro" id="IPR013557">
    <property type="entry name" value="AntA/B_antirep"/>
</dbReference>
<dbReference type="Pfam" id="PF08346">
    <property type="entry name" value="AntA"/>
    <property type="match status" value="1"/>
</dbReference>
<reference evidence="3 4" key="1">
    <citation type="submission" date="2020-08" db="EMBL/GenBank/DDBJ databases">
        <title>Genomic Encyclopedia of Type Strains, Phase IV (KMG-IV): sequencing the most valuable type-strain genomes for metagenomic binning, comparative biology and taxonomic classification.</title>
        <authorList>
            <person name="Goeker M."/>
        </authorList>
    </citation>
    <scope>NUCLEOTIDE SEQUENCE [LARGE SCALE GENOMIC DNA]</scope>
    <source>
        <strain evidence="3 4">DSM 100694</strain>
    </source>
</reference>